<organism evidence="1 2">
    <name type="scientific">Marinomonas rhizomae</name>
    <dbReference type="NCBI Taxonomy" id="491948"/>
    <lineage>
        <taxon>Bacteria</taxon>
        <taxon>Pseudomonadati</taxon>
        <taxon>Pseudomonadota</taxon>
        <taxon>Gammaproteobacteria</taxon>
        <taxon>Oceanospirillales</taxon>
        <taxon>Oceanospirillaceae</taxon>
        <taxon>Marinomonas</taxon>
    </lineage>
</organism>
<evidence type="ECO:0008006" key="3">
    <source>
        <dbReference type="Google" id="ProtNLM"/>
    </source>
</evidence>
<evidence type="ECO:0000313" key="1">
    <source>
        <dbReference type="EMBL" id="RBP84250.1"/>
    </source>
</evidence>
<evidence type="ECO:0000313" key="2">
    <source>
        <dbReference type="Proteomes" id="UP000252792"/>
    </source>
</evidence>
<reference evidence="1 2" key="1">
    <citation type="submission" date="2018-06" db="EMBL/GenBank/DDBJ databases">
        <title>Genomic Encyclopedia of Type Strains, Phase III (KMG-III): the genomes of soil and plant-associated and newly described type strains.</title>
        <authorList>
            <person name="Whitman W."/>
        </authorList>
    </citation>
    <scope>NUCLEOTIDE SEQUENCE [LARGE SCALE GENOMIC DNA]</scope>
    <source>
        <strain evidence="1 2">CECT 7377</strain>
    </source>
</reference>
<keyword evidence="2" id="KW-1185">Reference proteome</keyword>
<dbReference type="RefSeq" id="WP_113915899.1">
    <property type="nucleotide sequence ID" value="NZ_QNSE01000004.1"/>
</dbReference>
<proteinExistence type="predicted"/>
<protein>
    <recommendedName>
        <fullName evidence="3">Apea-like HEPN domain-containing protein</fullName>
    </recommendedName>
</protein>
<dbReference type="OrthoDB" id="8806677at2"/>
<gene>
    <name evidence="1" type="ORF">DFP80_104153</name>
</gene>
<dbReference type="EMBL" id="QNSE01000004">
    <property type="protein sequence ID" value="RBP84250.1"/>
    <property type="molecule type" value="Genomic_DNA"/>
</dbReference>
<name>A0A366JCW3_9GAMM</name>
<accession>A0A366JCW3</accession>
<dbReference type="Proteomes" id="UP000252792">
    <property type="component" value="Unassembled WGS sequence"/>
</dbReference>
<dbReference type="AlphaFoldDB" id="A0A366JCW3"/>
<sequence length="291" mass="33540">MNLVCYLSNFVVSGIEITETKTGGYVRNKISFSVAGLSIEIYQAPEFINAKKSDLKGQFVKSTKLVVKNIEEDDRERALGVVDRISVLLSFAICSEVSFYAWNIEGNNRARTLNVRGKYHYFRPPLSCVDTSDIKHLIESCFDIYFNVYRERDLNVVVDLLNTPEINNFQLELKLATLFILLENLKSSYAKVKGLKYNQGNYFSSDEKKYTFQSLLKEMFNSVDMDVNLKDIKNLRNEIIHSGLSHLSYANQYSIYATCRDVITEYILRLIGYKGCFSLYESRGVQWKEIT</sequence>
<comment type="caution">
    <text evidence="1">The sequence shown here is derived from an EMBL/GenBank/DDBJ whole genome shotgun (WGS) entry which is preliminary data.</text>
</comment>